<dbReference type="RefSeq" id="WP_072918137.1">
    <property type="nucleotide sequence ID" value="NZ_FQYQ01000017.1"/>
</dbReference>
<feature type="chain" id="PRO_5012341708" evidence="1">
    <location>
        <begin position="28"/>
        <end position="225"/>
    </location>
</feature>
<name>A0A1M6IF66_PSEXY</name>
<reference evidence="2 3" key="1">
    <citation type="submission" date="2016-11" db="EMBL/GenBank/DDBJ databases">
        <authorList>
            <person name="Jaros S."/>
            <person name="Januszkiewicz K."/>
            <person name="Wedrychowicz H."/>
        </authorList>
    </citation>
    <scope>NUCLEOTIDE SEQUENCE [LARGE SCALE GENOMIC DNA]</scope>
    <source>
        <strain evidence="2 3">DSM 14809</strain>
    </source>
</reference>
<evidence type="ECO:0000256" key="1">
    <source>
        <dbReference type="SAM" id="SignalP"/>
    </source>
</evidence>
<evidence type="ECO:0000313" key="3">
    <source>
        <dbReference type="Proteomes" id="UP000184185"/>
    </source>
</evidence>
<organism evidence="2 3">
    <name type="scientific">Pseudobutyrivibrio xylanivorans DSM 14809</name>
    <dbReference type="NCBI Taxonomy" id="1123012"/>
    <lineage>
        <taxon>Bacteria</taxon>
        <taxon>Bacillati</taxon>
        <taxon>Bacillota</taxon>
        <taxon>Clostridia</taxon>
        <taxon>Lachnospirales</taxon>
        <taxon>Lachnospiraceae</taxon>
        <taxon>Pseudobutyrivibrio</taxon>
    </lineage>
</organism>
<evidence type="ECO:0000313" key="2">
    <source>
        <dbReference type="EMBL" id="SHJ33092.1"/>
    </source>
</evidence>
<keyword evidence="3" id="KW-1185">Reference proteome</keyword>
<dbReference type="OrthoDB" id="9967540at2"/>
<accession>A0A1M6IF66</accession>
<dbReference type="Proteomes" id="UP000184185">
    <property type="component" value="Unassembled WGS sequence"/>
</dbReference>
<sequence length="225" mass="25619">MKFNKKLLTISVIFSMLVLRNPLTVFAEEDAPEDVMEEVVTDAMDEAITEDNSDENDIIEDTNISEELLDETESSLEGTDDEEIIEKIEEEIIEEDEDDEEDEHEPREASISIRGFVPTIVVTSEGYLSEKYCLCYESSFNAYDELNINEAITLLIDSDNKFSNAEKSALNSLNISGICPEDLSIDVYYNQNESEVNKINANYTLVDDDENETKMNVTLYEKDIK</sequence>
<keyword evidence="1" id="KW-0732">Signal</keyword>
<protein>
    <submittedName>
        <fullName evidence="2">Uncharacterized protein</fullName>
    </submittedName>
</protein>
<gene>
    <name evidence="2" type="ORF">SAMN02745725_02300</name>
</gene>
<feature type="signal peptide" evidence="1">
    <location>
        <begin position="1"/>
        <end position="27"/>
    </location>
</feature>
<proteinExistence type="predicted"/>
<dbReference type="EMBL" id="FQYQ01000017">
    <property type="protein sequence ID" value="SHJ33092.1"/>
    <property type="molecule type" value="Genomic_DNA"/>
</dbReference>
<dbReference type="AlphaFoldDB" id="A0A1M6IF66"/>